<dbReference type="OrthoDB" id="9809288at2"/>
<dbReference type="GO" id="GO:0016491">
    <property type="term" value="F:oxidoreductase activity"/>
    <property type="evidence" value="ECO:0007669"/>
    <property type="project" value="UniProtKB-KW"/>
</dbReference>
<dbReference type="Gene3D" id="3.40.109.10">
    <property type="entry name" value="NADH Oxidase"/>
    <property type="match status" value="1"/>
</dbReference>
<dbReference type="RefSeq" id="WP_131979550.1">
    <property type="nucleotide sequence ID" value="NZ_SLYB01000043.1"/>
</dbReference>
<evidence type="ECO:0000259" key="4">
    <source>
        <dbReference type="Pfam" id="PF00881"/>
    </source>
</evidence>
<dbReference type="CDD" id="cd02149">
    <property type="entry name" value="NfsB-like"/>
    <property type="match status" value="1"/>
</dbReference>
<accession>A0A4R2SJS5</accession>
<gene>
    <name evidence="5" type="ORF">EDC44_14312</name>
</gene>
<evidence type="ECO:0000256" key="2">
    <source>
        <dbReference type="ARBA" id="ARBA00022857"/>
    </source>
</evidence>
<feature type="domain" description="Nitroreductase" evidence="4">
    <location>
        <begin position="7"/>
        <end position="192"/>
    </location>
</feature>
<evidence type="ECO:0000256" key="1">
    <source>
        <dbReference type="ARBA" id="ARBA00007118"/>
    </source>
</evidence>
<dbReference type="InterPro" id="IPR000415">
    <property type="entry name" value="Nitroreductase-like"/>
</dbReference>
<comment type="similarity">
    <text evidence="1">Belongs to the nitroreductase family.</text>
</comment>
<sequence>MKISNIIQQRYSTKSFDPTKKIAVADIEQLKAAMRFSPSSVNAQPWHFVIADDENGKARIAKAMENYPFNLEKVTKASHVVVFAARVYADEQYLNDVLTQEEKDGRFNDPDQKVMTDGGRRAFTAIHRFTAKDENQWHAKQVYLNMGFTLMAAAALGIDSVPMEGVDLAALDQEFGLNEKGYTAVAVVSFGYRANDDFNADLPKSRLAEEIIFTQA</sequence>
<evidence type="ECO:0000313" key="5">
    <source>
        <dbReference type="EMBL" id="TCP90089.1"/>
    </source>
</evidence>
<dbReference type="PANTHER" id="PTHR43673:SF10">
    <property type="entry name" value="NADH DEHYDROGENASE_NAD(P)H NITROREDUCTASE XCC3605-RELATED"/>
    <property type="match status" value="1"/>
</dbReference>
<keyword evidence="2" id="KW-0521">NADP</keyword>
<dbReference type="InterPro" id="IPR029479">
    <property type="entry name" value="Nitroreductase"/>
</dbReference>
<evidence type="ECO:0000256" key="3">
    <source>
        <dbReference type="ARBA" id="ARBA00023002"/>
    </source>
</evidence>
<dbReference type="EMBL" id="SLYB01000043">
    <property type="protein sequence ID" value="TCP90089.1"/>
    <property type="molecule type" value="Genomic_DNA"/>
</dbReference>
<dbReference type="SUPFAM" id="SSF55469">
    <property type="entry name" value="FMN-dependent nitroreductase-like"/>
    <property type="match status" value="1"/>
</dbReference>
<dbReference type="InterPro" id="IPR033878">
    <property type="entry name" value="NfsB-like"/>
</dbReference>
<dbReference type="PANTHER" id="PTHR43673">
    <property type="entry name" value="NAD(P)H NITROREDUCTASE YDGI-RELATED"/>
    <property type="match status" value="1"/>
</dbReference>
<dbReference type="AlphaFoldDB" id="A0A4R2SJS5"/>
<keyword evidence="6" id="KW-1185">Reference proteome</keyword>
<reference evidence="5 6" key="1">
    <citation type="submission" date="2019-03" db="EMBL/GenBank/DDBJ databases">
        <title>Genomic Encyclopedia of Type Strains, Phase IV (KMG-IV): sequencing the most valuable type-strain genomes for metagenomic binning, comparative biology and taxonomic classification.</title>
        <authorList>
            <person name="Goeker M."/>
        </authorList>
    </citation>
    <scope>NUCLEOTIDE SEQUENCE [LARGE SCALE GENOMIC DNA]</scope>
    <source>
        <strain evidence="5 6">DSM 28404</strain>
    </source>
</reference>
<dbReference type="Pfam" id="PF00881">
    <property type="entry name" value="Nitroreductase"/>
    <property type="match status" value="1"/>
</dbReference>
<organism evidence="5 6">
    <name type="scientific">Cricetibacter osteomyelitidis</name>
    <dbReference type="NCBI Taxonomy" id="1521931"/>
    <lineage>
        <taxon>Bacteria</taxon>
        <taxon>Pseudomonadati</taxon>
        <taxon>Pseudomonadota</taxon>
        <taxon>Gammaproteobacteria</taxon>
        <taxon>Pasteurellales</taxon>
        <taxon>Pasteurellaceae</taxon>
        <taxon>Cricetibacter</taxon>
    </lineage>
</organism>
<evidence type="ECO:0000313" key="6">
    <source>
        <dbReference type="Proteomes" id="UP000295763"/>
    </source>
</evidence>
<name>A0A4R2SJS5_9PAST</name>
<proteinExistence type="inferred from homology"/>
<dbReference type="NCBIfam" id="NF008275">
    <property type="entry name" value="PRK11053.1"/>
    <property type="match status" value="1"/>
</dbReference>
<protein>
    <submittedName>
        <fullName evidence="5">Dihydropteridine reductase</fullName>
    </submittedName>
</protein>
<comment type="caution">
    <text evidence="5">The sequence shown here is derived from an EMBL/GenBank/DDBJ whole genome shotgun (WGS) entry which is preliminary data.</text>
</comment>
<dbReference type="Proteomes" id="UP000295763">
    <property type="component" value="Unassembled WGS sequence"/>
</dbReference>
<keyword evidence="3" id="KW-0560">Oxidoreductase</keyword>